<accession>A0A4R1I9Y0</accession>
<reference evidence="2 3" key="1">
    <citation type="submission" date="2019-03" db="EMBL/GenBank/DDBJ databases">
        <title>Genomic Encyclopedia of Type Strains, Phase IV (KMG-IV): sequencing the most valuable type-strain genomes for metagenomic binning, comparative biology and taxonomic classification.</title>
        <authorList>
            <person name="Goeker M."/>
        </authorList>
    </citation>
    <scope>NUCLEOTIDE SEQUENCE [LARGE SCALE GENOMIC DNA]</scope>
    <source>
        <strain evidence="2 3">DSM 101</strain>
    </source>
</reference>
<gene>
    <name evidence="2" type="ORF">EV667_0865</name>
</gene>
<protein>
    <submittedName>
        <fullName evidence="2">Excisionase family DNA binding protein</fullName>
    </submittedName>
</protein>
<keyword evidence="3" id="KW-1185">Reference proteome</keyword>
<dbReference type="SUPFAM" id="SSF46955">
    <property type="entry name" value="Putative DNA-binding domain"/>
    <property type="match status" value="1"/>
</dbReference>
<dbReference type="InterPro" id="IPR041657">
    <property type="entry name" value="HTH_17"/>
</dbReference>
<proteinExistence type="predicted"/>
<dbReference type="Proteomes" id="UP000295030">
    <property type="component" value="Unassembled WGS sequence"/>
</dbReference>
<dbReference type="EMBL" id="SMFY01000001">
    <property type="protein sequence ID" value="TCK30765.1"/>
    <property type="molecule type" value="Genomic_DNA"/>
</dbReference>
<sequence length="163" mass="18102">MPAGMKRPQRRLPVQRVKQAATYDVAEMAKLLGTHRNTVRRWLKDGLQPLDDVRPIVVHGSELKAFLTKRRKARRNACAPDEFFCFRCRAPRRAAAGMVDVRHRTATVAALTGLCATCGTPMHRTVRRTALPALAESYDLQTLAPERLNGCTAPSLNGDLKGE</sequence>
<dbReference type="Pfam" id="PF12728">
    <property type="entry name" value="HTH_17"/>
    <property type="match status" value="1"/>
</dbReference>
<evidence type="ECO:0000313" key="2">
    <source>
        <dbReference type="EMBL" id="TCK30765.1"/>
    </source>
</evidence>
<comment type="caution">
    <text evidence="2">The sequence shown here is derived from an EMBL/GenBank/DDBJ whole genome shotgun (WGS) entry which is preliminary data.</text>
</comment>
<dbReference type="InterPro" id="IPR009061">
    <property type="entry name" value="DNA-bd_dom_put_sf"/>
</dbReference>
<organism evidence="2 3">
    <name type="scientific">Ancylobacter aquaticus</name>
    <dbReference type="NCBI Taxonomy" id="100"/>
    <lineage>
        <taxon>Bacteria</taxon>
        <taxon>Pseudomonadati</taxon>
        <taxon>Pseudomonadota</taxon>
        <taxon>Alphaproteobacteria</taxon>
        <taxon>Hyphomicrobiales</taxon>
        <taxon>Xanthobacteraceae</taxon>
        <taxon>Ancylobacter</taxon>
    </lineage>
</organism>
<evidence type="ECO:0000313" key="3">
    <source>
        <dbReference type="Proteomes" id="UP000295030"/>
    </source>
</evidence>
<evidence type="ECO:0000259" key="1">
    <source>
        <dbReference type="Pfam" id="PF12728"/>
    </source>
</evidence>
<feature type="domain" description="Helix-turn-helix" evidence="1">
    <location>
        <begin position="23"/>
        <end position="71"/>
    </location>
</feature>
<name>A0A4R1I9Y0_ANCAQ</name>
<dbReference type="AlphaFoldDB" id="A0A4R1I9Y0"/>